<dbReference type="InterPro" id="IPR040079">
    <property type="entry name" value="Glutathione_S-Trfase"/>
</dbReference>
<dbReference type="PROSITE" id="PS50405">
    <property type="entry name" value="GST_CTER"/>
    <property type="match status" value="1"/>
</dbReference>
<comment type="caution">
    <text evidence="4">The sequence shown here is derived from an EMBL/GenBank/DDBJ whole genome shotgun (WGS) entry which is preliminary data.</text>
</comment>
<dbReference type="RefSeq" id="WP_265965746.1">
    <property type="nucleotide sequence ID" value="NZ_JAPEVI010000003.1"/>
</dbReference>
<sequence length="214" mass="24207">MITLTTYEWVPDFAAPLMRAFRVRWALEEAGLPCRVRTVKFGPEQRSPGHLARQPFGQAPAIEEDGLTLFESGAIALYIAEKSETLLPKAPAERARAIAWLFAALNSVEILIQELAGIDLFHAEEAWARERRPQVEDQVRDRLSLLQDVLGDKDYLESRFTVGDLMMSDVLRILQHTDLLEDFPALNAYKKRCGARPAFQRALKGQLEGFREVA</sequence>
<dbReference type="SFLD" id="SFLDG00358">
    <property type="entry name" value="Main_(cytGST)"/>
    <property type="match status" value="1"/>
</dbReference>
<dbReference type="CDD" id="cd03046">
    <property type="entry name" value="GST_N_GTT1_like"/>
    <property type="match status" value="1"/>
</dbReference>
<proteinExistence type="inferred from homology"/>
<dbReference type="PROSITE" id="PS50404">
    <property type="entry name" value="GST_NTER"/>
    <property type="match status" value="1"/>
</dbReference>
<dbReference type="InterPro" id="IPR036282">
    <property type="entry name" value="Glutathione-S-Trfase_C_sf"/>
</dbReference>
<dbReference type="InterPro" id="IPR036249">
    <property type="entry name" value="Thioredoxin-like_sf"/>
</dbReference>
<dbReference type="Gene3D" id="3.40.30.10">
    <property type="entry name" value="Glutaredoxin"/>
    <property type="match status" value="1"/>
</dbReference>
<dbReference type="PANTHER" id="PTHR44051:SF8">
    <property type="entry name" value="GLUTATHIONE S-TRANSFERASE GSTA"/>
    <property type="match status" value="1"/>
</dbReference>
<reference evidence="4 5" key="1">
    <citation type="journal article" date="2016" name="Int. J. Syst. Evol. Microbiol.">
        <title>Labrenzia salina sp. nov., isolated from the rhizosphere of the halophyte Arthrocnemum macrostachyum.</title>
        <authorList>
            <person name="Camacho M."/>
            <person name="Redondo-Gomez S."/>
            <person name="Rodriguez-Llorente I."/>
            <person name="Rohde M."/>
            <person name="Sproer C."/>
            <person name="Schumann P."/>
            <person name="Klenk H.P."/>
            <person name="Montero-Calasanz M.D.C."/>
        </authorList>
    </citation>
    <scope>NUCLEOTIDE SEQUENCE [LARGE SCALE GENOMIC DNA]</scope>
    <source>
        <strain evidence="4 5">DSM 29163</strain>
    </source>
</reference>
<evidence type="ECO:0000259" key="3">
    <source>
        <dbReference type="PROSITE" id="PS50405"/>
    </source>
</evidence>
<evidence type="ECO:0000313" key="4">
    <source>
        <dbReference type="EMBL" id="MCX2725145.1"/>
    </source>
</evidence>
<dbReference type="InterPro" id="IPR004045">
    <property type="entry name" value="Glutathione_S-Trfase_N"/>
</dbReference>
<dbReference type="InterPro" id="IPR004046">
    <property type="entry name" value="GST_C"/>
</dbReference>
<dbReference type="SUPFAM" id="SSF52833">
    <property type="entry name" value="Thioredoxin-like"/>
    <property type="match status" value="1"/>
</dbReference>
<dbReference type="CDD" id="cd03207">
    <property type="entry name" value="GST_C_8"/>
    <property type="match status" value="1"/>
</dbReference>
<dbReference type="SFLD" id="SFLDS00019">
    <property type="entry name" value="Glutathione_Transferase_(cytos"/>
    <property type="match status" value="1"/>
</dbReference>
<comment type="similarity">
    <text evidence="1">Belongs to the GST superfamily.</text>
</comment>
<name>A0ABT3R781_9HYPH</name>
<feature type="domain" description="GST C-terminal" evidence="3">
    <location>
        <begin position="90"/>
        <end position="214"/>
    </location>
</feature>
<dbReference type="Pfam" id="PF02798">
    <property type="entry name" value="GST_N"/>
    <property type="match status" value="1"/>
</dbReference>
<evidence type="ECO:0000313" key="5">
    <source>
        <dbReference type="Proteomes" id="UP001300261"/>
    </source>
</evidence>
<accession>A0ABT3R781</accession>
<gene>
    <name evidence="4" type="ORF">ON753_22715</name>
</gene>
<dbReference type="Pfam" id="PF00043">
    <property type="entry name" value="GST_C"/>
    <property type="match status" value="1"/>
</dbReference>
<protein>
    <submittedName>
        <fullName evidence="4">Glutathione S-transferase family protein</fullName>
    </submittedName>
</protein>
<feature type="domain" description="GST N-terminal" evidence="2">
    <location>
        <begin position="7"/>
        <end position="87"/>
    </location>
</feature>
<dbReference type="EMBL" id="JAPEVI010000003">
    <property type="protein sequence ID" value="MCX2725145.1"/>
    <property type="molecule type" value="Genomic_DNA"/>
</dbReference>
<organism evidence="4 5">
    <name type="scientific">Roseibium salinum</name>
    <dbReference type="NCBI Taxonomy" id="1604349"/>
    <lineage>
        <taxon>Bacteria</taxon>
        <taxon>Pseudomonadati</taxon>
        <taxon>Pseudomonadota</taxon>
        <taxon>Alphaproteobacteria</taxon>
        <taxon>Hyphomicrobiales</taxon>
        <taxon>Stappiaceae</taxon>
        <taxon>Roseibium</taxon>
    </lineage>
</organism>
<keyword evidence="5" id="KW-1185">Reference proteome</keyword>
<dbReference type="InterPro" id="IPR010987">
    <property type="entry name" value="Glutathione-S-Trfase_C-like"/>
</dbReference>
<evidence type="ECO:0000259" key="2">
    <source>
        <dbReference type="PROSITE" id="PS50404"/>
    </source>
</evidence>
<evidence type="ECO:0000256" key="1">
    <source>
        <dbReference type="RuleBase" id="RU003494"/>
    </source>
</evidence>
<dbReference type="PANTHER" id="PTHR44051">
    <property type="entry name" value="GLUTATHIONE S-TRANSFERASE-RELATED"/>
    <property type="match status" value="1"/>
</dbReference>
<dbReference type="Proteomes" id="UP001300261">
    <property type="component" value="Unassembled WGS sequence"/>
</dbReference>
<dbReference type="Gene3D" id="1.20.1050.10">
    <property type="match status" value="1"/>
</dbReference>
<dbReference type="SUPFAM" id="SSF47616">
    <property type="entry name" value="GST C-terminal domain-like"/>
    <property type="match status" value="1"/>
</dbReference>